<keyword evidence="1" id="KW-0812">Transmembrane</keyword>
<keyword evidence="3" id="KW-1185">Reference proteome</keyword>
<dbReference type="Pfam" id="PF06912">
    <property type="entry name" value="DUF1275"/>
    <property type="match status" value="1"/>
</dbReference>
<evidence type="ECO:0000313" key="3">
    <source>
        <dbReference type="Proteomes" id="UP000028607"/>
    </source>
</evidence>
<dbReference type="AlphaFoldDB" id="A0A085TZW2"/>
<evidence type="ECO:0008006" key="4">
    <source>
        <dbReference type="Google" id="ProtNLM"/>
    </source>
</evidence>
<dbReference type="Proteomes" id="UP000028607">
    <property type="component" value="Unassembled WGS sequence"/>
</dbReference>
<dbReference type="PATRIC" id="fig|1317124.6.peg.619"/>
<reference evidence="2 3" key="2">
    <citation type="journal article" date="2015" name="Antonie Van Leeuwenhoek">
        <title>Thioclava indica sp. nov., isolated from surface seawater of the Indian Ocean.</title>
        <authorList>
            <person name="Liu Y."/>
            <person name="Lai Q."/>
            <person name="Du J."/>
            <person name="Xu H."/>
            <person name="Jiang L."/>
            <person name="Shao Z."/>
        </authorList>
    </citation>
    <scope>NUCLEOTIDE SEQUENCE [LARGE SCALE GENOMIC DNA]</scope>
    <source>
        <strain evidence="2 3">13D2W-2</strain>
    </source>
</reference>
<dbReference type="PANTHER" id="PTHR37314">
    <property type="entry name" value="SLR0142 PROTEIN"/>
    <property type="match status" value="1"/>
</dbReference>
<gene>
    <name evidence="2" type="ORF">DW2_03084</name>
</gene>
<dbReference type="OrthoDB" id="270162at2"/>
<protein>
    <recommendedName>
        <fullName evidence="4">Transmembrane protein</fullName>
    </recommendedName>
</protein>
<evidence type="ECO:0000256" key="1">
    <source>
        <dbReference type="SAM" id="Phobius"/>
    </source>
</evidence>
<keyword evidence="1" id="KW-1133">Transmembrane helix</keyword>
<accession>A0A085TZW2</accession>
<proteinExistence type="predicted"/>
<dbReference type="eggNOG" id="COG3619">
    <property type="taxonomic scope" value="Bacteria"/>
</dbReference>
<dbReference type="STRING" id="1317124.DW2_03084"/>
<evidence type="ECO:0000313" key="2">
    <source>
        <dbReference type="EMBL" id="KFE36259.1"/>
    </source>
</evidence>
<feature type="transmembrane region" description="Helical" evidence="1">
    <location>
        <begin position="94"/>
        <end position="116"/>
    </location>
</feature>
<dbReference type="PANTHER" id="PTHR37314:SF4">
    <property type="entry name" value="UPF0700 TRANSMEMBRANE PROTEIN YOAK"/>
    <property type="match status" value="1"/>
</dbReference>
<feature type="transmembrane region" description="Helical" evidence="1">
    <location>
        <begin position="184"/>
        <end position="205"/>
    </location>
</feature>
<keyword evidence="1" id="KW-0472">Membrane</keyword>
<dbReference type="RefSeq" id="WP_038143725.1">
    <property type="nucleotide sequence ID" value="NZ_AQRC01000002.1"/>
</dbReference>
<organism evidence="2 3">
    <name type="scientific">Thioclava atlantica</name>
    <dbReference type="NCBI Taxonomy" id="1317124"/>
    <lineage>
        <taxon>Bacteria</taxon>
        <taxon>Pseudomonadati</taxon>
        <taxon>Pseudomonadota</taxon>
        <taxon>Alphaproteobacteria</taxon>
        <taxon>Rhodobacterales</taxon>
        <taxon>Paracoccaceae</taxon>
        <taxon>Thioclava</taxon>
    </lineage>
</organism>
<name>A0A085TZW2_9RHOB</name>
<feature type="transmembrane region" description="Helical" evidence="1">
    <location>
        <begin position="54"/>
        <end position="82"/>
    </location>
</feature>
<dbReference type="EMBL" id="AQRC01000002">
    <property type="protein sequence ID" value="KFE36259.1"/>
    <property type="molecule type" value="Genomic_DNA"/>
</dbReference>
<comment type="caution">
    <text evidence="2">The sequence shown here is derived from an EMBL/GenBank/DDBJ whole genome shotgun (WGS) entry which is preliminary data.</text>
</comment>
<reference evidence="3" key="1">
    <citation type="submission" date="2013-04" db="EMBL/GenBank/DDBJ databases">
        <title>Thioclava sp. 13D2W-2 Genome Sequencing.</title>
        <authorList>
            <person name="Lai Q."/>
            <person name="Li G."/>
            <person name="Shao Z."/>
        </authorList>
    </citation>
    <scope>NUCLEOTIDE SEQUENCE [LARGE SCALE GENOMIC DNA]</scope>
    <source>
        <strain evidence="3">13D2W-2</strain>
    </source>
</reference>
<dbReference type="InterPro" id="IPR010699">
    <property type="entry name" value="DUF1275"/>
</dbReference>
<sequence>MLIHSGKDRSAAIDLRLAVLLSSIAGAVNAAGFRAMGFFSANMTGNVSVLAEHLAAWQISLVLFAAGLVAAFIGGAFVSALLIELGQKRRIRSIFAYSIVLEAVLICALALVDIALPETQRGPMILAGLSFCMGLQNAATTRISDARVRTTHLSGIATDIGIELAVLLGGARDTDTRSVVLSRFWLHGATLIAFIGGGVLGVLVYALIGPGAYILAGVALLAIAIPEVRRVRSRATRGV</sequence>